<dbReference type="AlphaFoldDB" id="A0A2N8L0C6"/>
<keyword evidence="2" id="KW-1185">Reference proteome</keyword>
<gene>
    <name evidence="1" type="ORF">C1O66_17655</name>
</gene>
<dbReference type="Proteomes" id="UP000235916">
    <property type="component" value="Unassembled WGS sequence"/>
</dbReference>
<evidence type="ECO:0000313" key="2">
    <source>
        <dbReference type="Proteomes" id="UP000235916"/>
    </source>
</evidence>
<evidence type="ECO:0000313" key="1">
    <source>
        <dbReference type="EMBL" id="PND39169.1"/>
    </source>
</evidence>
<protein>
    <submittedName>
        <fullName evidence="1">Uncharacterized protein</fullName>
    </submittedName>
</protein>
<proteinExistence type="predicted"/>
<sequence>MNSVVGGGGGLLSSIGSVIGGAFGGPLGAMIGQAVGNLVQSAIGDAIKDGINQLQQQHGMPKFLGDLIKDRADNVLGGLRNNAVPADMQSLAQQQFGGAIAKFKADFQQDFVQSVLGNRKAQGSGEESDGAGGWLQAIAKAMGQALGDKAKHLVELSAKMTDLQQAKSTATDPKVKQEEDGKNAQEFNKTMTEFQATGQEYSMLNSVFSTAIKSLGEALSSMARKQ</sequence>
<comment type="caution">
    <text evidence="1">The sequence shown here is derived from an EMBL/GenBank/DDBJ whole genome shotgun (WGS) entry which is preliminary data.</text>
</comment>
<organism evidence="1 2">
    <name type="scientific">Kinneretia aquatilis</name>
    <dbReference type="NCBI Taxonomy" id="2070761"/>
    <lineage>
        <taxon>Bacteria</taxon>
        <taxon>Pseudomonadati</taxon>
        <taxon>Pseudomonadota</taxon>
        <taxon>Betaproteobacteria</taxon>
        <taxon>Burkholderiales</taxon>
        <taxon>Sphaerotilaceae</taxon>
        <taxon>Roseateles</taxon>
    </lineage>
</organism>
<dbReference type="EMBL" id="POSP01000003">
    <property type="protein sequence ID" value="PND39169.1"/>
    <property type="molecule type" value="Genomic_DNA"/>
</dbReference>
<reference evidence="1 2" key="1">
    <citation type="submission" date="2018-01" db="EMBL/GenBank/DDBJ databases">
        <title>Draft genome sequence of Paucibacter aquatile CR182 isolated from freshwater of the Nakdong River.</title>
        <authorList>
            <person name="Choi A."/>
            <person name="Chung E.J."/>
        </authorList>
    </citation>
    <scope>NUCLEOTIDE SEQUENCE [LARGE SCALE GENOMIC DNA]</scope>
    <source>
        <strain evidence="1 2">CR182</strain>
    </source>
</reference>
<name>A0A2N8L0C6_9BURK</name>
<accession>A0A2N8L0C6</accession>